<name>A0ABN9TTU9_9DINO</name>
<evidence type="ECO:0000313" key="3">
    <source>
        <dbReference type="Proteomes" id="UP001189429"/>
    </source>
</evidence>
<gene>
    <name evidence="2" type="ORF">PCOR1329_LOCUS41988</name>
</gene>
<proteinExistence type="predicted"/>
<evidence type="ECO:0000313" key="2">
    <source>
        <dbReference type="EMBL" id="CAK0849245.1"/>
    </source>
</evidence>
<dbReference type="EMBL" id="CAUYUJ010015047">
    <property type="protein sequence ID" value="CAK0849245.1"/>
    <property type="molecule type" value="Genomic_DNA"/>
</dbReference>
<organism evidence="2 3">
    <name type="scientific">Prorocentrum cordatum</name>
    <dbReference type="NCBI Taxonomy" id="2364126"/>
    <lineage>
        <taxon>Eukaryota</taxon>
        <taxon>Sar</taxon>
        <taxon>Alveolata</taxon>
        <taxon>Dinophyceae</taxon>
        <taxon>Prorocentrales</taxon>
        <taxon>Prorocentraceae</taxon>
        <taxon>Prorocentrum</taxon>
    </lineage>
</organism>
<dbReference type="Proteomes" id="UP001189429">
    <property type="component" value="Unassembled WGS sequence"/>
</dbReference>
<keyword evidence="1" id="KW-0732">Signal</keyword>
<reference evidence="2" key="1">
    <citation type="submission" date="2023-10" db="EMBL/GenBank/DDBJ databases">
        <authorList>
            <person name="Chen Y."/>
            <person name="Shah S."/>
            <person name="Dougan E. K."/>
            <person name="Thang M."/>
            <person name="Chan C."/>
        </authorList>
    </citation>
    <scope>NUCLEOTIDE SEQUENCE [LARGE SCALE GENOMIC DNA]</scope>
</reference>
<keyword evidence="3" id="KW-1185">Reference proteome</keyword>
<comment type="caution">
    <text evidence="2">The sequence shown here is derived from an EMBL/GenBank/DDBJ whole genome shotgun (WGS) entry which is preliminary data.</text>
</comment>
<sequence>MARLLAVAVVALSAAVAEAKVNATIPITETVTIDGAQIFGSSAGHSSLGQCSQFARDTVNDPARPSIEVCGTSTKVVVFLRNRCKDYFTYSHEIGTCNTGAPSSPPWPGVGREDARRSYYILTLVKGSLPRAGYTVLFATEEFLKMHKRRSRSSYRREASSSCVTGAPSTVAWMQTAQSYRIETC</sequence>
<protein>
    <submittedName>
        <fullName evidence="2">Uncharacterized protein</fullName>
    </submittedName>
</protein>
<evidence type="ECO:0000256" key="1">
    <source>
        <dbReference type="SAM" id="SignalP"/>
    </source>
</evidence>
<feature type="chain" id="PRO_5045784032" evidence="1">
    <location>
        <begin position="20"/>
        <end position="185"/>
    </location>
</feature>
<feature type="signal peptide" evidence="1">
    <location>
        <begin position="1"/>
        <end position="19"/>
    </location>
</feature>
<accession>A0ABN9TTU9</accession>